<proteinExistence type="predicted"/>
<evidence type="ECO:0000313" key="1">
    <source>
        <dbReference type="EMBL" id="MDM8275071.1"/>
    </source>
</evidence>
<gene>
    <name evidence="1" type="ORF">QUW28_06105</name>
</gene>
<dbReference type="EMBL" id="JAUDDZ010000007">
    <property type="protein sequence ID" value="MDM8275071.1"/>
    <property type="molecule type" value="Genomic_DNA"/>
</dbReference>
<keyword evidence="2" id="KW-1185">Reference proteome</keyword>
<sequence length="112" mass="12229">MSEQSTRRVLPYARRLVGIAVCDVLEQEGCLDFVRDGPGGAVLADVTVYGNPGRFSIDVRDGAAGTELTVRVIEPRPGLSAEGRRRAESYLADRVAQLMENELRLEPQAQPC</sequence>
<comment type="caution">
    <text evidence="1">The sequence shown here is derived from an EMBL/GenBank/DDBJ whole genome shotgun (WGS) entry which is preliminary data.</text>
</comment>
<reference evidence="2" key="1">
    <citation type="submission" date="2023-06" db="EMBL/GenBank/DDBJ databases">
        <title>Identification and characterization of horizontal gene transfer across gut microbiota members of farm animals based on homology search.</title>
        <authorList>
            <person name="Zeman M."/>
            <person name="Kubasova T."/>
            <person name="Jahodarova E."/>
            <person name="Nykrynova M."/>
            <person name="Rychlik I."/>
        </authorList>
    </citation>
    <scope>NUCLEOTIDE SEQUENCE [LARGE SCALE GENOMIC DNA]</scope>
    <source>
        <strain evidence="2">154_Feed</strain>
    </source>
</reference>
<dbReference type="Proteomes" id="UP001529421">
    <property type="component" value="Unassembled WGS sequence"/>
</dbReference>
<dbReference type="RefSeq" id="WP_289545139.1">
    <property type="nucleotide sequence ID" value="NZ_JAUDDZ010000007.1"/>
</dbReference>
<name>A0ABT7V9B6_9ACTN</name>
<evidence type="ECO:0000313" key="2">
    <source>
        <dbReference type="Proteomes" id="UP001529421"/>
    </source>
</evidence>
<accession>A0ABT7V9B6</accession>
<protein>
    <submittedName>
        <fullName evidence="1">Uncharacterized protein</fullName>
    </submittedName>
</protein>
<organism evidence="1 2">
    <name type="scientific">Enorma phocaeensis</name>
    <dbReference type="NCBI Taxonomy" id="1871019"/>
    <lineage>
        <taxon>Bacteria</taxon>
        <taxon>Bacillati</taxon>
        <taxon>Actinomycetota</taxon>
        <taxon>Coriobacteriia</taxon>
        <taxon>Coriobacteriales</taxon>
        <taxon>Coriobacteriaceae</taxon>
        <taxon>Enorma</taxon>
    </lineage>
</organism>